<dbReference type="Gene3D" id="2.40.50.100">
    <property type="match status" value="1"/>
</dbReference>
<dbReference type="Gene3D" id="2.40.420.20">
    <property type="match status" value="1"/>
</dbReference>
<dbReference type="GO" id="GO:0015562">
    <property type="term" value="F:efflux transmembrane transporter activity"/>
    <property type="evidence" value="ECO:0007669"/>
    <property type="project" value="TreeGrafter"/>
</dbReference>
<evidence type="ECO:0000313" key="1">
    <source>
        <dbReference type="EMBL" id="KZN65246.1"/>
    </source>
</evidence>
<name>A0A167LUM4_9GAMM</name>
<reference evidence="1 2" key="1">
    <citation type="submission" date="2013-07" db="EMBL/GenBank/DDBJ databases">
        <title>Comparative Genomic and Metabolomic Analysis of Twelve Strains of Pseudoalteromonas luteoviolacea.</title>
        <authorList>
            <person name="Vynne N.G."/>
            <person name="Mansson M."/>
            <person name="Gram L."/>
        </authorList>
    </citation>
    <scope>NUCLEOTIDE SEQUENCE [LARGE SCALE GENOMIC DNA]</scope>
    <source>
        <strain evidence="1 2">CPMOR-1</strain>
    </source>
</reference>
<dbReference type="AlphaFoldDB" id="A0A167LUM4"/>
<dbReference type="PANTHER" id="PTHR30469">
    <property type="entry name" value="MULTIDRUG RESISTANCE PROTEIN MDTA"/>
    <property type="match status" value="1"/>
</dbReference>
<dbReference type="GO" id="GO:1990281">
    <property type="term" value="C:efflux pump complex"/>
    <property type="evidence" value="ECO:0007669"/>
    <property type="project" value="TreeGrafter"/>
</dbReference>
<gene>
    <name evidence="1" type="ORF">N473_01340</name>
</gene>
<comment type="caution">
    <text evidence="1">The sequence shown here is derived from an EMBL/GenBank/DDBJ whole genome shotgun (WGS) entry which is preliminary data.</text>
</comment>
<sequence length="351" mass="39831">MRNSWSRSLKLTNIGIFSLFPWLVHADISAVSVANVTASNERHVEVQCQVIAEHEKVYSAQVDANIDYISLTGQQLESGDELIRQDTTFMKFDLSKLEIDILSEKNKYEYLKKESSRLSLLAKRNLSSDEQSSRAIHELEQSKYRLSLLENRKNVLQEKISRGVLTASKKGVVVSRNVEHGQFAQQGRELLTFVEDDDRSLKCLVEAKLQSHIAQESVAQILLANEEVNGIVNRVSSKLDDVSTSIAIYIEPASKSKSLLILNAYHRVRFPLQYKQLFSIPYKSLVAYKGQNYVYRVSKINGESRVQKVQVDVVDDTELGFVVRGELKQDDIVVTSGKTMLQDKTEVKIIY</sequence>
<organism evidence="1 2">
    <name type="scientific">Pseudoalteromonas luteoviolacea CPMOR-1</name>
    <dbReference type="NCBI Taxonomy" id="1365248"/>
    <lineage>
        <taxon>Bacteria</taxon>
        <taxon>Pseudomonadati</taxon>
        <taxon>Pseudomonadota</taxon>
        <taxon>Gammaproteobacteria</taxon>
        <taxon>Alteromonadales</taxon>
        <taxon>Pseudoalteromonadaceae</taxon>
        <taxon>Pseudoalteromonas</taxon>
    </lineage>
</organism>
<dbReference type="PATRIC" id="fig|1365248.3.peg.1443"/>
<accession>A0A167LUM4</accession>
<evidence type="ECO:0000313" key="2">
    <source>
        <dbReference type="Proteomes" id="UP000076486"/>
    </source>
</evidence>
<evidence type="ECO:0008006" key="3">
    <source>
        <dbReference type="Google" id="ProtNLM"/>
    </source>
</evidence>
<dbReference type="Proteomes" id="UP000076486">
    <property type="component" value="Unassembled WGS sequence"/>
</dbReference>
<dbReference type="Gene3D" id="2.40.30.170">
    <property type="match status" value="1"/>
</dbReference>
<proteinExistence type="predicted"/>
<dbReference type="RefSeq" id="WP_063367267.1">
    <property type="nucleotide sequence ID" value="NZ_AUYC01000018.1"/>
</dbReference>
<protein>
    <recommendedName>
        <fullName evidence="3">RND efflux pump membrane fusion protein barrel-sandwich domain-containing protein</fullName>
    </recommendedName>
</protein>
<dbReference type="Gene3D" id="1.10.287.470">
    <property type="entry name" value="Helix hairpin bin"/>
    <property type="match status" value="1"/>
</dbReference>
<dbReference type="EMBL" id="AUYC01000018">
    <property type="protein sequence ID" value="KZN65246.1"/>
    <property type="molecule type" value="Genomic_DNA"/>
</dbReference>